<reference evidence="2 3" key="1">
    <citation type="submission" date="2018-10" db="EMBL/GenBank/DDBJ databases">
        <title>Sequencing the genomes of 1000 actinobacteria strains.</title>
        <authorList>
            <person name="Klenk H.-P."/>
        </authorList>
    </citation>
    <scope>NUCLEOTIDE SEQUENCE [LARGE SCALE GENOMIC DNA]</scope>
    <source>
        <strain evidence="2 3">DSM 45175</strain>
    </source>
</reference>
<comment type="caution">
    <text evidence="2">The sequence shown here is derived from an EMBL/GenBank/DDBJ whole genome shotgun (WGS) entry which is preliminary data.</text>
</comment>
<keyword evidence="1" id="KW-0472">Membrane</keyword>
<dbReference type="OrthoDB" id="7698234at2"/>
<feature type="transmembrane region" description="Helical" evidence="1">
    <location>
        <begin position="382"/>
        <end position="402"/>
    </location>
</feature>
<dbReference type="InterPro" id="IPR010640">
    <property type="entry name" value="Low_temperature_requirement_A"/>
</dbReference>
<gene>
    <name evidence="2" type="ORF">BDK92_0288</name>
</gene>
<dbReference type="AlphaFoldDB" id="A0A495JAW0"/>
<proteinExistence type="predicted"/>
<organism evidence="2 3">
    <name type="scientific">Micromonospora pisi</name>
    <dbReference type="NCBI Taxonomy" id="589240"/>
    <lineage>
        <taxon>Bacteria</taxon>
        <taxon>Bacillati</taxon>
        <taxon>Actinomycetota</taxon>
        <taxon>Actinomycetes</taxon>
        <taxon>Micromonosporales</taxon>
        <taxon>Micromonosporaceae</taxon>
        <taxon>Micromonospora</taxon>
    </lineage>
</organism>
<dbReference type="PANTHER" id="PTHR36840">
    <property type="entry name" value="BLL5714 PROTEIN"/>
    <property type="match status" value="1"/>
</dbReference>
<feature type="transmembrane region" description="Helical" evidence="1">
    <location>
        <begin position="52"/>
        <end position="71"/>
    </location>
</feature>
<name>A0A495JAW0_9ACTN</name>
<feature type="transmembrane region" description="Helical" evidence="1">
    <location>
        <begin position="148"/>
        <end position="167"/>
    </location>
</feature>
<evidence type="ECO:0000256" key="1">
    <source>
        <dbReference type="SAM" id="Phobius"/>
    </source>
</evidence>
<keyword evidence="3" id="KW-1185">Reference proteome</keyword>
<dbReference type="PANTHER" id="PTHR36840:SF1">
    <property type="entry name" value="BLL5714 PROTEIN"/>
    <property type="match status" value="1"/>
</dbReference>
<dbReference type="Pfam" id="PF06772">
    <property type="entry name" value="LtrA"/>
    <property type="match status" value="1"/>
</dbReference>
<feature type="transmembrane region" description="Helical" evidence="1">
    <location>
        <begin position="291"/>
        <end position="310"/>
    </location>
</feature>
<dbReference type="RefSeq" id="WP_121153849.1">
    <property type="nucleotide sequence ID" value="NZ_RBKT01000001.1"/>
</dbReference>
<feature type="transmembrane region" description="Helical" evidence="1">
    <location>
        <begin position="179"/>
        <end position="200"/>
    </location>
</feature>
<accession>A0A495JAW0</accession>
<feature type="transmembrane region" description="Helical" evidence="1">
    <location>
        <begin position="83"/>
        <end position="106"/>
    </location>
</feature>
<feature type="transmembrane region" description="Helical" evidence="1">
    <location>
        <begin position="246"/>
        <end position="270"/>
    </location>
</feature>
<evidence type="ECO:0000313" key="2">
    <source>
        <dbReference type="EMBL" id="RKR86067.1"/>
    </source>
</evidence>
<dbReference type="EMBL" id="RBKT01000001">
    <property type="protein sequence ID" value="RKR86067.1"/>
    <property type="molecule type" value="Genomic_DNA"/>
</dbReference>
<feature type="transmembrane region" description="Helical" evidence="1">
    <location>
        <begin position="112"/>
        <end position="136"/>
    </location>
</feature>
<keyword evidence="1" id="KW-0812">Transmembrane</keyword>
<sequence>MPDWSARRPLRIRAAAEGTRVNRLELFFDLVFVYAFFNIARATTDDLNGISLVHALLIISLLWWCWVAYAWAGNSIRSGEGMVPVVMFTVMAAIFIVALTISEAFVDIRGGLSGPLVFACCYFVVRILFVALQWHVSADQPQLNAQMIRVSATIVLATAFLLLAALLPEHLPAGTIRTWTQIGLWALAVLVEYTAGYLAAPHGWRIASAGHWAERFSLILLVAFGELIISVGVGGTQVPHPITWPLVIAAVLGIVITAALWWAYFDIVALAAEQALHAARGVDRVMLARDAYIYLHLPIIAGLMLLSLGGKEALKHIGDPDVAHVPMHPVAITLLYGGLGLYLLGHLCFQLRILGTLTWTRVGAIVLTGVLIPLAVDLPALVALGVLAGICVALVGGELILLAGSRRSLREAVLEEHLAHEARETAWRRQHR</sequence>
<keyword evidence="1" id="KW-1133">Transmembrane helix</keyword>
<feature type="transmembrane region" description="Helical" evidence="1">
    <location>
        <begin position="356"/>
        <end position="376"/>
    </location>
</feature>
<feature type="transmembrane region" description="Helical" evidence="1">
    <location>
        <begin position="21"/>
        <end position="40"/>
    </location>
</feature>
<feature type="transmembrane region" description="Helical" evidence="1">
    <location>
        <begin position="330"/>
        <end position="349"/>
    </location>
</feature>
<protein>
    <submittedName>
        <fullName evidence="2">Low temperature requirement protein LtrA</fullName>
    </submittedName>
</protein>
<evidence type="ECO:0000313" key="3">
    <source>
        <dbReference type="Proteomes" id="UP000277671"/>
    </source>
</evidence>
<feature type="transmembrane region" description="Helical" evidence="1">
    <location>
        <begin position="212"/>
        <end position="234"/>
    </location>
</feature>
<dbReference type="Proteomes" id="UP000277671">
    <property type="component" value="Unassembled WGS sequence"/>
</dbReference>